<dbReference type="AlphaFoldDB" id="A0A4Z2DVI0"/>
<dbReference type="Proteomes" id="UP000311919">
    <property type="component" value="Unassembled WGS sequence"/>
</dbReference>
<name>A0A4Z2DVI0_SCHJA</name>
<dbReference type="PANTHER" id="PTHR45667">
    <property type="entry name" value="S-ADENOSYLMETHIONINE MITOCHONDRIAL CARRIER PROTEIN"/>
    <property type="match status" value="1"/>
</dbReference>
<proteinExistence type="inferred from homology"/>
<dbReference type="PROSITE" id="PS50920">
    <property type="entry name" value="SOLCAR"/>
    <property type="match status" value="3"/>
</dbReference>
<comment type="subcellular location">
    <subcellularLocation>
        <location evidence="1">Membrane</location>
        <topology evidence="1">Multi-pass membrane protein</topology>
    </subcellularLocation>
</comment>
<keyword evidence="7 8" id="KW-0472">Membrane</keyword>
<dbReference type="SUPFAM" id="SSF103506">
    <property type="entry name" value="Mitochondrial carrier"/>
    <property type="match status" value="1"/>
</dbReference>
<reference evidence="11 12" key="1">
    <citation type="submission" date="2019-03" db="EMBL/GenBank/DDBJ databases">
        <title>An improved genome assembly of the fluke Schistosoma japonicum.</title>
        <authorList>
            <person name="Hu W."/>
            <person name="Luo F."/>
            <person name="Yin M."/>
            <person name="Mo X."/>
            <person name="Sun C."/>
            <person name="Wu Q."/>
            <person name="Zhu B."/>
            <person name="Xiang M."/>
            <person name="Wang J."/>
            <person name="Wang Y."/>
            <person name="Zhang T."/>
            <person name="Xu B."/>
            <person name="Zheng H."/>
            <person name="Feng Z."/>
        </authorList>
    </citation>
    <scope>NUCLEOTIDE SEQUENCE [LARGE SCALE GENOMIC DNA]</scope>
    <source>
        <strain evidence="11">HuSjv2</strain>
        <tissue evidence="11">Worms</tissue>
    </source>
</reference>
<evidence type="ECO:0000256" key="6">
    <source>
        <dbReference type="ARBA" id="ARBA00022989"/>
    </source>
</evidence>
<keyword evidence="12" id="KW-1185">Reference proteome</keyword>
<dbReference type="InterPro" id="IPR018108">
    <property type="entry name" value="MCP_transmembrane"/>
</dbReference>
<evidence type="ECO:0000256" key="3">
    <source>
        <dbReference type="ARBA" id="ARBA00022448"/>
    </source>
</evidence>
<dbReference type="EMBL" id="SKCS01000026">
    <property type="protein sequence ID" value="TNN20449.1"/>
    <property type="molecule type" value="Genomic_DNA"/>
</dbReference>
<evidence type="ECO:0000256" key="9">
    <source>
        <dbReference type="RuleBase" id="RU000488"/>
    </source>
</evidence>
<comment type="similarity">
    <text evidence="2 9">Belongs to the mitochondrial carrier (TC 2.A.29) family.</text>
</comment>
<dbReference type="STRING" id="6182.A0A4Z2DVI0"/>
<evidence type="ECO:0000256" key="7">
    <source>
        <dbReference type="ARBA" id="ARBA00023136"/>
    </source>
</evidence>
<feature type="repeat" description="Solcar" evidence="8">
    <location>
        <begin position="70"/>
        <end position="152"/>
    </location>
</feature>
<evidence type="ECO:0000313" key="12">
    <source>
        <dbReference type="Proteomes" id="UP000311919"/>
    </source>
</evidence>
<evidence type="ECO:0000313" key="11">
    <source>
        <dbReference type="EMBL" id="TNN20449.1"/>
    </source>
</evidence>
<feature type="repeat" description="Solcar" evidence="8">
    <location>
        <begin position="1"/>
        <end position="63"/>
    </location>
</feature>
<evidence type="ECO:0000256" key="10">
    <source>
        <dbReference type="SAM" id="Phobius"/>
    </source>
</evidence>
<dbReference type="OrthoDB" id="276989at2759"/>
<evidence type="ECO:0000256" key="2">
    <source>
        <dbReference type="ARBA" id="ARBA00006375"/>
    </source>
</evidence>
<dbReference type="GO" id="GO:0016020">
    <property type="term" value="C:membrane"/>
    <property type="evidence" value="ECO:0007669"/>
    <property type="project" value="UniProtKB-SubCell"/>
</dbReference>
<sequence>STAGLSVDLALFPIDTIKTRLQSHNNVRRTGSFRLFAGLPAVAIGSAPGAAAFFLTYEAVKDACKNLGIHPMVQSTVSACIAEVVACVIRVPCEVVKQRTQNQPSHSVSTVFLQTLRSEGIRGFYRGYVSTLSREIPFSVIQYPIWEKLRYITIEWNRKSIRSSDVTDLTLIQLKAWQSAMCGCLAGTIAGALTTPLDVAKTRIMLAEPNSNFASGHIIYAIRTIFQENGIRGLFSGLIPRISLLSIGGAIFLGIYDISARFWTKAL</sequence>
<gene>
    <name evidence="11" type="ORF">EWB00_004026</name>
</gene>
<evidence type="ECO:0000256" key="5">
    <source>
        <dbReference type="ARBA" id="ARBA00022737"/>
    </source>
</evidence>
<feature type="repeat" description="Solcar" evidence="8">
    <location>
        <begin position="178"/>
        <end position="262"/>
    </location>
</feature>
<dbReference type="Gene3D" id="1.50.40.10">
    <property type="entry name" value="Mitochondrial carrier domain"/>
    <property type="match status" value="2"/>
</dbReference>
<evidence type="ECO:0000256" key="1">
    <source>
        <dbReference type="ARBA" id="ARBA00004141"/>
    </source>
</evidence>
<organism evidence="11 12">
    <name type="scientific">Schistosoma japonicum</name>
    <name type="common">Blood fluke</name>
    <dbReference type="NCBI Taxonomy" id="6182"/>
    <lineage>
        <taxon>Eukaryota</taxon>
        <taxon>Metazoa</taxon>
        <taxon>Spiralia</taxon>
        <taxon>Lophotrochozoa</taxon>
        <taxon>Platyhelminthes</taxon>
        <taxon>Trematoda</taxon>
        <taxon>Digenea</taxon>
        <taxon>Strigeidida</taxon>
        <taxon>Schistosomatoidea</taxon>
        <taxon>Schistosomatidae</taxon>
        <taxon>Schistosoma</taxon>
    </lineage>
</organism>
<feature type="non-terminal residue" evidence="11">
    <location>
        <position position="1"/>
    </location>
</feature>
<protein>
    <submittedName>
        <fullName evidence="11">S-adenosylmethionine mitochondrial carrier protein</fullName>
    </submittedName>
</protein>
<feature type="transmembrane region" description="Helical" evidence="10">
    <location>
        <begin position="35"/>
        <end position="57"/>
    </location>
</feature>
<dbReference type="InterPro" id="IPR023395">
    <property type="entry name" value="MCP_dom_sf"/>
</dbReference>
<comment type="caution">
    <text evidence="11">The sequence shown here is derived from an EMBL/GenBank/DDBJ whole genome shotgun (WGS) entry which is preliminary data.</text>
</comment>
<feature type="transmembrane region" description="Helical" evidence="10">
    <location>
        <begin position="242"/>
        <end position="263"/>
    </location>
</feature>
<keyword evidence="4 8" id="KW-0812">Transmembrane</keyword>
<evidence type="ECO:0000256" key="4">
    <source>
        <dbReference type="ARBA" id="ARBA00022692"/>
    </source>
</evidence>
<accession>A0A4Z2DVI0</accession>
<keyword evidence="6 10" id="KW-1133">Transmembrane helix</keyword>
<evidence type="ECO:0000256" key="8">
    <source>
        <dbReference type="PROSITE-ProRule" id="PRU00282"/>
    </source>
</evidence>
<keyword evidence="5" id="KW-0677">Repeat</keyword>
<keyword evidence="3 9" id="KW-0813">Transport</keyword>
<dbReference type="Pfam" id="PF00153">
    <property type="entry name" value="Mito_carr"/>
    <property type="match status" value="2"/>
</dbReference>